<dbReference type="CDD" id="cd00030">
    <property type="entry name" value="C2"/>
    <property type="match status" value="1"/>
</dbReference>
<comment type="subcellular location">
    <subcellularLocation>
        <location evidence="1">Membrane</location>
    </subcellularLocation>
</comment>
<feature type="region of interest" description="Disordered" evidence="6">
    <location>
        <begin position="109"/>
        <end position="149"/>
    </location>
</feature>
<evidence type="ECO:0000259" key="9">
    <source>
        <dbReference type="PROSITE" id="PS51847"/>
    </source>
</evidence>
<feature type="domain" description="C2" evidence="8">
    <location>
        <begin position="1352"/>
        <end position="1473"/>
    </location>
</feature>
<dbReference type="Proteomes" id="UP001234581">
    <property type="component" value="Unassembled WGS sequence"/>
</dbReference>
<keyword evidence="3" id="KW-0445">Lipid transport</keyword>
<keyword evidence="7" id="KW-1133">Transmembrane helix</keyword>
<dbReference type="GO" id="GO:0006869">
    <property type="term" value="P:lipid transport"/>
    <property type="evidence" value="ECO:0007669"/>
    <property type="project" value="UniProtKB-KW"/>
</dbReference>
<keyword evidence="11" id="KW-1185">Reference proteome</keyword>
<feature type="region of interest" description="Disordered" evidence="6">
    <location>
        <begin position="1"/>
        <end position="29"/>
    </location>
</feature>
<name>A0AAD7UZQ5_9FUNG</name>
<feature type="domain" description="C2" evidence="8">
    <location>
        <begin position="473"/>
        <end position="584"/>
    </location>
</feature>
<keyword evidence="5 7" id="KW-0472">Membrane</keyword>
<dbReference type="GO" id="GO:0016020">
    <property type="term" value="C:membrane"/>
    <property type="evidence" value="ECO:0007669"/>
    <property type="project" value="UniProtKB-SubCell"/>
</dbReference>
<dbReference type="InterPro" id="IPR035892">
    <property type="entry name" value="C2_domain_sf"/>
</dbReference>
<feature type="region of interest" description="Disordered" evidence="6">
    <location>
        <begin position="43"/>
        <end position="64"/>
    </location>
</feature>
<dbReference type="Pfam" id="PF25669">
    <property type="entry name" value="SMP_MUG190-like"/>
    <property type="match status" value="2"/>
</dbReference>
<dbReference type="GeneID" id="83215653"/>
<dbReference type="Pfam" id="PF24920">
    <property type="entry name" value="C2_TCB1"/>
    <property type="match status" value="1"/>
</dbReference>
<feature type="domain" description="C2" evidence="8">
    <location>
        <begin position="611"/>
        <end position="725"/>
    </location>
</feature>
<organism evidence="10 11">
    <name type="scientific">Lichtheimia ornata</name>
    <dbReference type="NCBI Taxonomy" id="688661"/>
    <lineage>
        <taxon>Eukaryota</taxon>
        <taxon>Fungi</taxon>
        <taxon>Fungi incertae sedis</taxon>
        <taxon>Mucoromycota</taxon>
        <taxon>Mucoromycotina</taxon>
        <taxon>Mucoromycetes</taxon>
        <taxon>Mucorales</taxon>
        <taxon>Lichtheimiaceae</taxon>
        <taxon>Lichtheimia</taxon>
    </lineage>
</organism>
<feature type="domain" description="C2" evidence="8">
    <location>
        <begin position="735"/>
        <end position="869"/>
    </location>
</feature>
<dbReference type="PROSITE" id="PS50004">
    <property type="entry name" value="C2"/>
    <property type="match status" value="5"/>
</dbReference>
<dbReference type="PANTHER" id="PTHR46980">
    <property type="entry name" value="TRICALBIN-1-RELATED"/>
    <property type="match status" value="1"/>
</dbReference>
<feature type="transmembrane region" description="Helical" evidence="7">
    <location>
        <begin position="204"/>
        <end position="237"/>
    </location>
</feature>
<dbReference type="SMART" id="SM00239">
    <property type="entry name" value="C2"/>
    <property type="match status" value="5"/>
</dbReference>
<accession>A0AAD7UZQ5</accession>
<dbReference type="InterPro" id="IPR056910">
    <property type="entry name" value="TCB1-3_C2"/>
</dbReference>
<evidence type="ECO:0000313" key="11">
    <source>
        <dbReference type="Proteomes" id="UP001234581"/>
    </source>
</evidence>
<evidence type="ECO:0000256" key="3">
    <source>
        <dbReference type="ARBA" id="ARBA00023055"/>
    </source>
</evidence>
<keyword evidence="7" id="KW-0812">Transmembrane</keyword>
<protein>
    <submittedName>
        <fullName evidence="10">Uncharacterized protein</fullName>
    </submittedName>
</protein>
<gene>
    <name evidence="10" type="ORF">O0I10_008246</name>
</gene>
<feature type="compositionally biased region" description="Polar residues" evidence="6">
    <location>
        <begin position="1318"/>
        <end position="1340"/>
    </location>
</feature>
<feature type="domain" description="C2" evidence="8">
    <location>
        <begin position="1082"/>
        <end position="1205"/>
    </location>
</feature>
<feature type="compositionally biased region" description="Acidic residues" evidence="6">
    <location>
        <begin position="912"/>
        <end position="922"/>
    </location>
</feature>
<evidence type="ECO:0000256" key="5">
    <source>
        <dbReference type="ARBA" id="ARBA00023136"/>
    </source>
</evidence>
<evidence type="ECO:0000256" key="7">
    <source>
        <dbReference type="SAM" id="Phobius"/>
    </source>
</evidence>
<dbReference type="PANTHER" id="PTHR46980:SF2">
    <property type="entry name" value="TRICALBIN-1-RELATED"/>
    <property type="match status" value="1"/>
</dbReference>
<dbReference type="SUPFAM" id="SSF49562">
    <property type="entry name" value="C2 domain (Calcium/lipid-binding domain, CaLB)"/>
    <property type="match status" value="5"/>
</dbReference>
<dbReference type="InterPro" id="IPR052455">
    <property type="entry name" value="Tricalbin_domain"/>
</dbReference>
<dbReference type="PROSITE" id="PS51847">
    <property type="entry name" value="SMP"/>
    <property type="match status" value="1"/>
</dbReference>
<feature type="domain" description="SMP-LTD" evidence="9">
    <location>
        <begin position="265"/>
        <end position="470"/>
    </location>
</feature>
<feature type="region of interest" description="Disordered" evidence="6">
    <location>
        <begin position="905"/>
        <end position="927"/>
    </location>
</feature>
<evidence type="ECO:0000256" key="6">
    <source>
        <dbReference type="SAM" id="MobiDB-lite"/>
    </source>
</evidence>
<dbReference type="Pfam" id="PF00168">
    <property type="entry name" value="C2"/>
    <property type="match status" value="5"/>
</dbReference>
<sequence length="1491" mass="166872">MQTPNGAGGEPTGQNGNPHGVDNAVPALSQQETTRIVHEQIRSEAEAPVHSFQPHSSPTAKRAQAERAIPADLLPDFRNLGNKRGGLHTELGTNDVNQIRQALTAAQKKPIAPVKTTHVRQPSSATTTPRTPRTPSTASGTAAAATTTASSRIPEWYRVGWTAFSSTPNPGGPPLLAASEKKLDDPLEQAVATLFYNRWWNNTAAIFVIGTIFWFLGRIGGGFVTFCIGCLFVATYYKTTTDRFKRGARDDIDRELTRLRSTEAGAETVEWLNNFLERFWLIFEPVMSAYVIENIDTYLVDYLPGFLDSVRLTTFTLGTKPFRVESVRSISEPEPDTVCMDWIVSFRPNDLSDMTKKQVERKVNPKVVLTIRLGKGMVGAGIPVLVEDMSFQGSMRVKLKFMSKFPHIKLVEACFLSKPKFDYVLKPIGGETFGIDVTNIPGLQSFVRDQVHAILGPMMYYPNVFSFDVDKFFSGELDITQANGILAVTVYSTTPINAKDISGTLNPYVRFYLDKAQELGRSTVQENTIEPRWNETHFLMLNNLSSTLSLELRNQQTGSKDRRIARAHFELSELESDVDYSVEGLDLDLLHNGKPCSQLKVDMRYMPVSKPIPRDDGTVEPAAESNSGILRFTVNECRRLQSARVNPYVRVMINGAERIQTPVFKRTANPKFERSGEVVVLDQTAVYIRVEVKDSISFAEDTTLGVFKMYLVEMMQQLQTNDGWWDLMYDNGQPAQGRIRLSVQWKPVVMSGLSDALGLGLYTPPIGVVRLTFWRARDLKNVEGVTSKSDPYVRVMAGAQVRTRTEVIDNNLDPEWGETQYVPVHSDKEDLKLEVMDWNAKTKDRTLGFTILRMKDIVKQCSDGHNRWYEPTGKVIDQWAPLKSADRKADKGELRYTAEFYPTLTLPKPKDEEEEDDGENENEEKAAPVVEEPPINDLHNVPIRYTPDDLVDLMAYNSGVLKVKIHEVRLPSASTAYCQLLVDALMPQFQTAKMKGRTLAFNETGDAFVKEADFSRVAIEIKPEHADEKDDIKIGYWVEAVSSIVRRIQARRRSMENDDEGEWFELLGTTLPGGQIRLSFDYTPLVNFTLNPNESLDNQGQLTVTLLDAKDLMAADKSGTSDPYVVFTVNGERVHKSATVKKTVNPSWKNEQFIVPIQSRVTASFRIEVFDWNQFMGDQPLGSGGISIRGDFVESFVAKQVKIPLDGIEGVSGYVRVRFLWQPQLLIRKKTHTSVLGDTRTYTNMNLTSTSLRVPTMTKSSSFLSPASAAARPSPTNVAPPPPPSQQQQLPVTPQPAPIARSSPLAPNNSTSNSSINRTPTMSTSRNGHTRNESQASSILSAKERHSVDTMSMNDEMLQHGDGTATGLDGTVSICLVEARSLRGVDKSGTSDPYVRLRLGKKQVFKTKHVKKTLAPQWNETFRCQVSAQPTPINFKVKDYNRFSHSVELGQCQWNLWDLLRPNDQVTSIDQWLPLYPTGHGEIHVRIEFTQ</sequence>
<dbReference type="InterPro" id="IPR000008">
    <property type="entry name" value="C2_dom"/>
</dbReference>
<feature type="compositionally biased region" description="Low complexity" evidence="6">
    <location>
        <begin position="1260"/>
        <end position="1277"/>
    </location>
</feature>
<evidence type="ECO:0000256" key="1">
    <source>
        <dbReference type="ARBA" id="ARBA00004370"/>
    </source>
</evidence>
<feature type="compositionally biased region" description="Low complexity" evidence="6">
    <location>
        <begin position="122"/>
        <end position="149"/>
    </location>
</feature>
<feature type="compositionally biased region" description="Gly residues" evidence="6">
    <location>
        <begin position="1"/>
        <end position="11"/>
    </location>
</feature>
<evidence type="ECO:0000256" key="2">
    <source>
        <dbReference type="ARBA" id="ARBA00022448"/>
    </source>
</evidence>
<dbReference type="RefSeq" id="XP_058340937.1">
    <property type="nucleotide sequence ID" value="XM_058488252.1"/>
</dbReference>
<dbReference type="GO" id="GO:0008289">
    <property type="term" value="F:lipid binding"/>
    <property type="evidence" value="ECO:0007669"/>
    <property type="project" value="UniProtKB-KW"/>
</dbReference>
<feature type="compositionally biased region" description="Low complexity" evidence="6">
    <location>
        <begin position="1308"/>
        <end position="1317"/>
    </location>
</feature>
<evidence type="ECO:0000256" key="4">
    <source>
        <dbReference type="ARBA" id="ARBA00023121"/>
    </source>
</evidence>
<dbReference type="CDD" id="cd21678">
    <property type="entry name" value="SMP_TCB"/>
    <property type="match status" value="1"/>
</dbReference>
<comment type="caution">
    <text evidence="10">The sequence shown here is derived from an EMBL/GenBank/DDBJ whole genome shotgun (WGS) entry which is preliminary data.</text>
</comment>
<keyword evidence="4" id="KW-0446">Lipid-binding</keyword>
<evidence type="ECO:0000259" key="8">
    <source>
        <dbReference type="PROSITE" id="PS50004"/>
    </source>
</evidence>
<proteinExistence type="predicted"/>
<feature type="region of interest" description="Disordered" evidence="6">
    <location>
        <begin position="1253"/>
        <end position="1342"/>
    </location>
</feature>
<dbReference type="EMBL" id="JARTCD010000043">
    <property type="protein sequence ID" value="KAJ8656024.1"/>
    <property type="molecule type" value="Genomic_DNA"/>
</dbReference>
<evidence type="ECO:0000313" key="10">
    <source>
        <dbReference type="EMBL" id="KAJ8656024.1"/>
    </source>
</evidence>
<dbReference type="InterPro" id="IPR031468">
    <property type="entry name" value="SMP_LBD"/>
</dbReference>
<reference evidence="10 11" key="1">
    <citation type="submission" date="2023-03" db="EMBL/GenBank/DDBJ databases">
        <title>Genome sequence of Lichtheimia ornata CBS 291.66.</title>
        <authorList>
            <person name="Mohabir J.T."/>
            <person name="Shea T.P."/>
            <person name="Kurbessoian T."/>
            <person name="Berby B."/>
            <person name="Fontaine J."/>
            <person name="Livny J."/>
            <person name="Gnirke A."/>
            <person name="Stajich J.E."/>
            <person name="Cuomo C.A."/>
        </authorList>
    </citation>
    <scope>NUCLEOTIDE SEQUENCE [LARGE SCALE GENOMIC DNA]</scope>
    <source>
        <strain evidence="10">CBS 291.66</strain>
    </source>
</reference>
<keyword evidence="2" id="KW-0813">Transport</keyword>
<dbReference type="Gene3D" id="2.60.40.150">
    <property type="entry name" value="C2 domain"/>
    <property type="match status" value="5"/>
</dbReference>